<protein>
    <recommendedName>
        <fullName evidence="4">Alpha/beta hydrolase</fullName>
    </recommendedName>
</protein>
<organism evidence="2 3">
    <name type="scientific">Brassica cretica</name>
    <name type="common">Mustard</name>
    <dbReference type="NCBI Taxonomy" id="69181"/>
    <lineage>
        <taxon>Eukaryota</taxon>
        <taxon>Viridiplantae</taxon>
        <taxon>Streptophyta</taxon>
        <taxon>Embryophyta</taxon>
        <taxon>Tracheophyta</taxon>
        <taxon>Spermatophyta</taxon>
        <taxon>Magnoliopsida</taxon>
        <taxon>eudicotyledons</taxon>
        <taxon>Gunneridae</taxon>
        <taxon>Pentapetalae</taxon>
        <taxon>rosids</taxon>
        <taxon>malvids</taxon>
        <taxon>Brassicales</taxon>
        <taxon>Brassicaceae</taxon>
        <taxon>Brassiceae</taxon>
        <taxon>Brassica</taxon>
    </lineage>
</organism>
<evidence type="ECO:0000313" key="3">
    <source>
        <dbReference type="Proteomes" id="UP000266723"/>
    </source>
</evidence>
<dbReference type="EMBL" id="QGKV02000297">
    <property type="protein sequence ID" value="KAF3611914.1"/>
    <property type="molecule type" value="Genomic_DNA"/>
</dbReference>
<reference evidence="2 3" key="1">
    <citation type="journal article" date="2020" name="BMC Genomics">
        <title>Intraspecific diversification of the crop wild relative Brassica cretica Lam. using demographic model selection.</title>
        <authorList>
            <person name="Kioukis A."/>
            <person name="Michalopoulou V.A."/>
            <person name="Briers L."/>
            <person name="Pirintsos S."/>
            <person name="Studholme D.J."/>
            <person name="Pavlidis P."/>
            <person name="Sarris P.F."/>
        </authorList>
    </citation>
    <scope>NUCLEOTIDE SEQUENCE [LARGE SCALE GENOMIC DNA]</scope>
    <source>
        <strain evidence="3">cv. PFS-1207/04</strain>
    </source>
</reference>
<dbReference type="PROSITE" id="PS51257">
    <property type="entry name" value="PROKAR_LIPOPROTEIN"/>
    <property type="match status" value="1"/>
</dbReference>
<keyword evidence="1" id="KW-1133">Transmembrane helix</keyword>
<sequence>MERDGNQVTVLTGFSSGVAACRWALVPAHDGTLCVMWLAFGFGVLRSSRHSFRLLAPVNTFRFGEASALGSIDADDGFQFRWR</sequence>
<keyword evidence="1" id="KW-0812">Transmembrane</keyword>
<evidence type="ECO:0000256" key="1">
    <source>
        <dbReference type="SAM" id="Phobius"/>
    </source>
</evidence>
<evidence type="ECO:0000313" key="2">
    <source>
        <dbReference type="EMBL" id="KAF3611914.1"/>
    </source>
</evidence>
<comment type="caution">
    <text evidence="2">The sequence shown here is derived from an EMBL/GenBank/DDBJ whole genome shotgun (WGS) entry which is preliminary data.</text>
</comment>
<feature type="transmembrane region" description="Helical" evidence="1">
    <location>
        <begin position="23"/>
        <end position="45"/>
    </location>
</feature>
<name>A0ABQ7FB87_BRACR</name>
<gene>
    <name evidence="2" type="ORF">DY000_02047542</name>
</gene>
<accession>A0ABQ7FB87</accession>
<keyword evidence="1" id="KW-0472">Membrane</keyword>
<proteinExistence type="predicted"/>
<evidence type="ECO:0008006" key="4">
    <source>
        <dbReference type="Google" id="ProtNLM"/>
    </source>
</evidence>
<dbReference type="Proteomes" id="UP000266723">
    <property type="component" value="Unassembled WGS sequence"/>
</dbReference>
<keyword evidence="3" id="KW-1185">Reference proteome</keyword>